<dbReference type="EMBL" id="KQ965772">
    <property type="protein sequence ID" value="KXS13972.1"/>
    <property type="molecule type" value="Genomic_DNA"/>
</dbReference>
<evidence type="ECO:0000313" key="2">
    <source>
        <dbReference type="Proteomes" id="UP000070544"/>
    </source>
</evidence>
<sequence length="167" mass="18166">MTRFPYLLSRSIHISSKHYLSDIWVAKLASNRQRTGPTMCISVPGPAATVQSLACEGKQIFAPSLDRAPLDRVVILDHPQNPPLDLATPISPLSCTSSGIGLSRDQPLYVTAASKTFYLPIFQEDGAPDVTNMNTYTVSSDEDLVPLGKHSELTASLALFQTVRKIP</sequence>
<evidence type="ECO:0000313" key="1">
    <source>
        <dbReference type="EMBL" id="KXS13972.1"/>
    </source>
</evidence>
<organism evidence="1 2">
    <name type="scientific">Gonapodya prolifera (strain JEL478)</name>
    <name type="common">Monoblepharis prolifera</name>
    <dbReference type="NCBI Taxonomy" id="1344416"/>
    <lineage>
        <taxon>Eukaryota</taxon>
        <taxon>Fungi</taxon>
        <taxon>Fungi incertae sedis</taxon>
        <taxon>Chytridiomycota</taxon>
        <taxon>Chytridiomycota incertae sedis</taxon>
        <taxon>Monoblepharidomycetes</taxon>
        <taxon>Monoblepharidales</taxon>
        <taxon>Gonapodyaceae</taxon>
        <taxon>Gonapodya</taxon>
    </lineage>
</organism>
<name>A0A139AAX0_GONPJ</name>
<protein>
    <submittedName>
        <fullName evidence="1">Uncharacterized protein</fullName>
    </submittedName>
</protein>
<dbReference type="Proteomes" id="UP000070544">
    <property type="component" value="Unassembled WGS sequence"/>
</dbReference>
<gene>
    <name evidence="1" type="ORF">M427DRAFT_33409</name>
</gene>
<keyword evidence="2" id="KW-1185">Reference proteome</keyword>
<proteinExistence type="predicted"/>
<accession>A0A139AAX0</accession>
<reference evidence="1 2" key="1">
    <citation type="journal article" date="2015" name="Genome Biol. Evol.">
        <title>Phylogenomic analyses indicate that early fungi evolved digesting cell walls of algal ancestors of land plants.</title>
        <authorList>
            <person name="Chang Y."/>
            <person name="Wang S."/>
            <person name="Sekimoto S."/>
            <person name="Aerts A.L."/>
            <person name="Choi C."/>
            <person name="Clum A."/>
            <person name="LaButti K.M."/>
            <person name="Lindquist E.A."/>
            <person name="Yee Ngan C."/>
            <person name="Ohm R.A."/>
            <person name="Salamov A.A."/>
            <person name="Grigoriev I.V."/>
            <person name="Spatafora J.W."/>
            <person name="Berbee M.L."/>
        </authorList>
    </citation>
    <scope>NUCLEOTIDE SEQUENCE [LARGE SCALE GENOMIC DNA]</scope>
    <source>
        <strain evidence="1 2">JEL478</strain>
    </source>
</reference>
<dbReference type="AlphaFoldDB" id="A0A139AAX0"/>